<evidence type="ECO:0000313" key="3">
    <source>
        <dbReference type="EMBL" id="CDW89117.1"/>
    </source>
</evidence>
<dbReference type="SUPFAM" id="SSF81301">
    <property type="entry name" value="Nucleotidyltransferase"/>
    <property type="match status" value="1"/>
</dbReference>
<reference evidence="3 4" key="1">
    <citation type="submission" date="2014-06" db="EMBL/GenBank/DDBJ databases">
        <authorList>
            <person name="Swart Estienne"/>
        </authorList>
    </citation>
    <scope>NUCLEOTIDE SEQUENCE [LARGE SCALE GENOMIC DNA]</scope>
    <source>
        <strain evidence="3 4">130c</strain>
    </source>
</reference>
<dbReference type="GO" id="GO:1990817">
    <property type="term" value="F:poly(A) RNA polymerase activity"/>
    <property type="evidence" value="ECO:0007669"/>
    <property type="project" value="InterPro"/>
</dbReference>
<keyword evidence="1" id="KW-0472">Membrane</keyword>
<dbReference type="GO" id="GO:0003729">
    <property type="term" value="F:mRNA binding"/>
    <property type="evidence" value="ECO:0007669"/>
    <property type="project" value="TreeGrafter"/>
</dbReference>
<evidence type="ECO:0000259" key="2">
    <source>
        <dbReference type="Pfam" id="PF22600"/>
    </source>
</evidence>
<dbReference type="Gene3D" id="3.30.460.10">
    <property type="entry name" value="Beta Polymerase, domain 2"/>
    <property type="match status" value="1"/>
</dbReference>
<dbReference type="SUPFAM" id="SSF81631">
    <property type="entry name" value="PAP/OAS1 substrate-binding domain"/>
    <property type="match status" value="1"/>
</dbReference>
<dbReference type="GO" id="GO:0043634">
    <property type="term" value="P:polyadenylation-dependent ncRNA catabolic process"/>
    <property type="evidence" value="ECO:0007669"/>
    <property type="project" value="TreeGrafter"/>
</dbReference>
<protein>
    <submittedName>
        <fullName evidence="3">Poly rna polymerase</fullName>
    </submittedName>
</protein>
<keyword evidence="1" id="KW-1133">Transmembrane helix</keyword>
<dbReference type="GO" id="GO:0046872">
    <property type="term" value="F:metal ion binding"/>
    <property type="evidence" value="ECO:0007669"/>
    <property type="project" value="UniProtKB-KW"/>
</dbReference>
<dbReference type="GO" id="GO:0005730">
    <property type="term" value="C:nucleolus"/>
    <property type="evidence" value="ECO:0007669"/>
    <property type="project" value="TreeGrafter"/>
</dbReference>
<evidence type="ECO:0000256" key="1">
    <source>
        <dbReference type="SAM" id="Phobius"/>
    </source>
</evidence>
<dbReference type="GO" id="GO:0031123">
    <property type="term" value="P:RNA 3'-end processing"/>
    <property type="evidence" value="ECO:0007669"/>
    <property type="project" value="TreeGrafter"/>
</dbReference>
<evidence type="ECO:0000313" key="4">
    <source>
        <dbReference type="Proteomes" id="UP000039865"/>
    </source>
</evidence>
<dbReference type="PANTHER" id="PTHR23092:SF15">
    <property type="entry name" value="INACTIVE NON-CANONICAL POLY(A) RNA POLYMERASE PROTEIN TRF4-2-RELATED"/>
    <property type="match status" value="1"/>
</dbReference>
<dbReference type="GO" id="GO:0031499">
    <property type="term" value="C:TRAMP complex"/>
    <property type="evidence" value="ECO:0007669"/>
    <property type="project" value="TreeGrafter"/>
</dbReference>
<dbReference type="AlphaFoldDB" id="A0A078B737"/>
<name>A0A078B737_STYLE</name>
<dbReference type="Gene3D" id="1.10.1410.10">
    <property type="match status" value="1"/>
</dbReference>
<dbReference type="EMBL" id="CCKQ01017246">
    <property type="protein sequence ID" value="CDW89117.1"/>
    <property type="molecule type" value="Genomic_DNA"/>
</dbReference>
<dbReference type="FunCoup" id="A0A078B737">
    <property type="interactions" value="328"/>
</dbReference>
<dbReference type="InterPro" id="IPR043519">
    <property type="entry name" value="NT_sf"/>
</dbReference>
<feature type="transmembrane region" description="Helical" evidence="1">
    <location>
        <begin position="268"/>
        <end position="285"/>
    </location>
</feature>
<dbReference type="OMA" id="CTIGVAN"/>
<dbReference type="Proteomes" id="UP000039865">
    <property type="component" value="Unassembled WGS sequence"/>
</dbReference>
<organism evidence="3 4">
    <name type="scientific">Stylonychia lemnae</name>
    <name type="common">Ciliate</name>
    <dbReference type="NCBI Taxonomy" id="5949"/>
    <lineage>
        <taxon>Eukaryota</taxon>
        <taxon>Sar</taxon>
        <taxon>Alveolata</taxon>
        <taxon>Ciliophora</taxon>
        <taxon>Intramacronucleata</taxon>
        <taxon>Spirotrichea</taxon>
        <taxon>Stichotrichia</taxon>
        <taxon>Sporadotrichida</taxon>
        <taxon>Oxytrichidae</taxon>
        <taxon>Stylonychinae</taxon>
        <taxon>Stylonychia</taxon>
    </lineage>
</organism>
<sequence>MDKIFKQLIDQRNTQTPQDILQSLSQESTYSSLEPLDELICFQTQESVETRRERLLKESQCKGKLNSKQYIIASLSLDQINQLIKQNLQKIPPWVNEQTLSIKTKSARAYFHSEVLRFVEWIQMSDAEIKQRYEILNEIEKLVQIKIPGTQLYMFGSTANRLAFSGSDIDILVMNNDYGYANLYNHVLHIMVESNLFESIDDIRNTQVPIIQAQHKATGISMDIVMNRDDGLKGLSLVSTLISKYPELRPMYFVLKAFLKYKNVHKPYTGGIGSFVLINMIAFYLQMHYKRVRDINEKVFLQDHIICFFKFFGRQLDIKFLGFSIRDGGFIFDKDHEYLGKEGNTREDFKLCIESPLQFSDDLGGSVRNISIIRKLFNLASDVIRYNLLNSNSFVLLIVPEAYKLKNLDQD</sequence>
<dbReference type="PANTHER" id="PTHR23092">
    <property type="entry name" value="POLY(A) RNA POLYMERASE"/>
    <property type="match status" value="1"/>
</dbReference>
<dbReference type="InParanoid" id="A0A078B737"/>
<gene>
    <name evidence="3" type="primary">Contig14665.g15622</name>
    <name evidence="3" type="ORF">STYLEM_18246</name>
</gene>
<dbReference type="InterPro" id="IPR054708">
    <property type="entry name" value="MTPAP-like_central"/>
</dbReference>
<accession>A0A078B737</accession>
<keyword evidence="1" id="KW-0812">Transmembrane</keyword>
<dbReference type="Pfam" id="PF22600">
    <property type="entry name" value="MTPAP-like_central"/>
    <property type="match status" value="1"/>
</dbReference>
<proteinExistence type="predicted"/>
<dbReference type="CDD" id="cd05402">
    <property type="entry name" value="NT_PAP_TUTase"/>
    <property type="match status" value="1"/>
</dbReference>
<dbReference type="OrthoDB" id="286464at2759"/>
<dbReference type="InterPro" id="IPR045862">
    <property type="entry name" value="Trf4-like"/>
</dbReference>
<feature type="domain" description="Poly(A) RNA polymerase mitochondrial-like central palm" evidence="2">
    <location>
        <begin position="113"/>
        <end position="238"/>
    </location>
</feature>
<keyword evidence="4" id="KW-1185">Reference proteome</keyword>